<feature type="compositionally biased region" description="Basic residues" evidence="1">
    <location>
        <begin position="509"/>
        <end position="520"/>
    </location>
</feature>
<feature type="compositionally biased region" description="Low complexity" evidence="1">
    <location>
        <begin position="1493"/>
        <end position="1504"/>
    </location>
</feature>
<sequence length="2103" mass="219240">MSESSSPHSPPLNPNASRSPPLSNLTPPSSPLPQLPSRPILVKLAPLSPPSPTLPFRRRAPSGEEYQQGVGSSSFVQARRYSDSCRRMTGRRADSSHSDETLGGAVESTASALGSLYITRQAAAFFHRQTLRETLACKPYPPDAQEEYADMNLITDEFPSGSSGGRRWMSPQGRSAQWKESPSSFLHDINHPDSNISPADSGFGAAAHMYDLRGQILPVISFPGETCAPQTAPASSAGNSVGGGGGGTTATTSYYSGNSSSSNMMTADDGSACVLTSPAVAGAAAVQAGTMEGVEGSTDPKDSNRVFVMNYHDWTHNANRRKGRSKTCSAVNQHLFQETGGISGATGDPLRRVRFSDAAEWCEHEAPRQPFGGPGLSFSGTTASGSDGGGLLDFASGQLTVSFDATSGGIAPAGSILVPSSDAFSKGEFAFLPDAHTNMSCYLHSSHPSVSYWCASKAAAAVAAAAAAAASHDDGSGENANEDFEVSQRVSSRPPHRAGSMPPASLFRRPSHSASRRHSGISHAAAFAAAAASTGRRGSETFSPRRFWGFTKKEAANEEQKAGSGSQSEVRRKEPFQLYARNFLPEGGAFPPIPASQLYGPVDWRSLVGAPSSACKTLKTQQQQQLILHQRLLQHQRPPLARGGESFGRRNSWCACRPMGSCSCCLRTSAEQGGQAETEGRCARRRLQSFSSGGDPPLFDTRLLRGEDEEDEDERENCAAAGVLEEEAPSPETAEDSAEEEGEGRKGRLLILSRVKSTSPTPRAALSPKSGDVAPLRSLPPRPHSSTSCGLGTGGPRLAGPAVLCAASRRAEAGGGEVASLRPLSETAATAEAAASSAGSADRAAARFSAGGGSGGSACAAGQRRASLWTPSSLLKSFARSGGVSTASSSSSGSTTASAKTSSAVSQSGESARSGTLVDLPRSGTSPSGTGKLSRTFSAGGAYGSQGSKDGASGAVLTGAGHAGLLAPGRKGSAHKSGVASFTASYGGFSSLARVLRPRRHSHHHDSKGSALPLAGTPPPELARRPSPHEEEPSAEGGKTDDQVARETDDAREGPLPPASSFEPTGSQKLLETAAFHPASLASGKTRDATESHWGNNSEEDKSPPLSSYARSSHTALPFSRAGFGSGHDETQIPSGGLHGTQRSALPQGGKEEEWSLQEDDSRQGKDERDGCEGARNRVTLQASAARRSERRYHTAPSAAERQEYQATLTEANESSLAAGGEAPHTSGAAGAAAAAAAAGSLLFPSSCSKEGILGEARNGRGFPTLLGYPSLGDPSALGHDGSGATSSCGGKHADLSRQQQGVSPHPAQGVLGEAGATHDAKGAIHFSPFEKSSGSKATPVRRGQSSSGQNVPSGGSFFLEESAAAVRGSRGETAQSHPAKLSSQLGAGPQDVAAQKALGRPSTALGGIFTARPQRSVEESRGQRSSKIESAGMELESEEYDLQFGGLLVRLHRKLSAKCHCQFDVWEGEAVGVVPQEEEAAAAVVAAQVKGSSSGGPSASSQSLKGGEAGAKKPNGTANLADEEEAGIVDNGLSLASLHTSIVGIGKRFAIKLLEVDGCDASKLKYKTHSVLQEGKQLRSLCLQLWRTRAAAAAQGPNSSRLTAQQRLLLLQLQQQPQPLHHPEVYVQQLDRTLANHRSACMQNGGSSRGAGNSGSLPSTGVQLPLLPIPRYLWTSRGIRKDGTRVLGVSMERIEGRSLTQILQQMRVPTKKSAALLAVEIAIKLVRAQAVLASPSALDQPIINWDTKPGNVLVELTRSVSTQQLHCLRCVIIDLGDSLPGPNFSFPTRHQPGVSPSYIICTKGYCSPECAILVFLLAAGSKSSTFRKVWYGQKITSEEMLMAKKQRLDRRWQSWIRHGYLKKVCPNATPPGMNSSSEKTGANEEDANKGARGKKECGTAEGSGKANEGGAAGTSGNGTSKTASSYWEVLLSARSVVFSTGLVIGQLFGGPNLLQVVSRDEVAALDALCEWGCTDSPNVLLGRKNLHPDVLLPTQGVFAAEPWKGYLKTMLRQTLAFLPSDRWSFEQLESFLIRIHAELAAAHHVVGVGSLSSASASTGAANEASPGDSSGGSSLGGAQRPTSKQSGEGTRDMHPSEANAGK</sequence>
<feature type="compositionally biased region" description="Polar residues" evidence="1">
    <location>
        <begin position="1205"/>
        <end position="1216"/>
    </location>
</feature>
<dbReference type="GeneID" id="40308581"/>
<evidence type="ECO:0000313" key="3">
    <source>
        <dbReference type="Proteomes" id="UP000224006"/>
    </source>
</evidence>
<dbReference type="Proteomes" id="UP000224006">
    <property type="component" value="Chromosome II"/>
</dbReference>
<comment type="caution">
    <text evidence="2">The sequence shown here is derived from an EMBL/GenBank/DDBJ whole genome shotgun (WGS) entry which is preliminary data.</text>
</comment>
<feature type="region of interest" description="Disordered" evidence="1">
    <location>
        <begin position="1253"/>
        <end position="1387"/>
    </location>
</feature>
<feature type="compositionally biased region" description="Acidic residues" evidence="1">
    <location>
        <begin position="724"/>
        <end position="742"/>
    </location>
</feature>
<feature type="compositionally biased region" description="Polar residues" evidence="1">
    <location>
        <begin position="923"/>
        <end position="934"/>
    </location>
</feature>
<reference evidence="2 3" key="1">
    <citation type="submission" date="2017-09" db="EMBL/GenBank/DDBJ databases">
        <title>Genome sequencing of Besnoitia besnoiti strain Bb-Ger1.</title>
        <authorList>
            <person name="Schares G."/>
            <person name="Venepally P."/>
            <person name="Lorenzi H.A."/>
        </authorList>
    </citation>
    <scope>NUCLEOTIDE SEQUENCE [LARGE SCALE GENOMIC DNA]</scope>
    <source>
        <strain evidence="2 3">Bb-Ger1</strain>
    </source>
</reference>
<organism evidence="2 3">
    <name type="scientific">Besnoitia besnoiti</name>
    <name type="common">Apicomplexan protozoan</name>
    <dbReference type="NCBI Taxonomy" id="94643"/>
    <lineage>
        <taxon>Eukaryota</taxon>
        <taxon>Sar</taxon>
        <taxon>Alveolata</taxon>
        <taxon>Apicomplexa</taxon>
        <taxon>Conoidasida</taxon>
        <taxon>Coccidia</taxon>
        <taxon>Eucoccidiorida</taxon>
        <taxon>Eimeriorina</taxon>
        <taxon>Sarcocystidae</taxon>
        <taxon>Besnoitia</taxon>
    </lineage>
</organism>
<name>A0A2A9MNC4_BESBE</name>
<feature type="region of interest" description="Disordered" evidence="1">
    <location>
        <begin position="687"/>
        <end position="794"/>
    </location>
</feature>
<keyword evidence="3" id="KW-1185">Reference proteome</keyword>
<gene>
    <name evidence="2" type="ORF">BESB_036000</name>
</gene>
<feature type="compositionally biased region" description="Low complexity" evidence="1">
    <location>
        <begin position="2057"/>
        <end position="2069"/>
    </location>
</feature>
<feature type="region of interest" description="Disordered" evidence="1">
    <location>
        <begin position="885"/>
        <end position="934"/>
    </location>
</feature>
<evidence type="ECO:0008006" key="4">
    <source>
        <dbReference type="Google" id="ProtNLM"/>
    </source>
</evidence>
<feature type="region of interest" description="Disordered" evidence="1">
    <location>
        <begin position="1"/>
        <end position="75"/>
    </location>
</feature>
<feature type="compositionally biased region" description="Basic and acidic residues" evidence="1">
    <location>
        <begin position="1887"/>
        <end position="1899"/>
    </location>
</feature>
<feature type="region of interest" description="Disordered" evidence="1">
    <location>
        <begin position="997"/>
        <end position="1236"/>
    </location>
</feature>
<feature type="compositionally biased region" description="Polar residues" evidence="1">
    <location>
        <begin position="1373"/>
        <end position="1386"/>
    </location>
</feature>
<accession>A0A2A9MNC4</accession>
<dbReference type="EMBL" id="NWUJ01000002">
    <property type="protein sequence ID" value="PFH37142.1"/>
    <property type="molecule type" value="Genomic_DNA"/>
</dbReference>
<feature type="compositionally biased region" description="Basic residues" evidence="1">
    <location>
        <begin position="997"/>
        <end position="1006"/>
    </location>
</feature>
<feature type="compositionally biased region" description="Polar residues" evidence="1">
    <location>
        <begin position="1105"/>
        <end position="1115"/>
    </location>
</feature>
<feature type="region of interest" description="Disordered" evidence="1">
    <location>
        <begin position="1867"/>
        <end position="1920"/>
    </location>
</feature>
<proteinExistence type="predicted"/>
<evidence type="ECO:0000256" key="1">
    <source>
        <dbReference type="SAM" id="MobiDB-lite"/>
    </source>
</evidence>
<dbReference type="OrthoDB" id="331915at2759"/>
<feature type="compositionally biased region" description="Low complexity" evidence="1">
    <location>
        <begin position="14"/>
        <end position="27"/>
    </location>
</feature>
<feature type="compositionally biased region" description="Polar residues" evidence="1">
    <location>
        <begin position="1344"/>
        <end position="1354"/>
    </location>
</feature>
<feature type="region of interest" description="Disordered" evidence="1">
    <location>
        <begin position="471"/>
        <end position="520"/>
    </location>
</feature>
<dbReference type="VEuPathDB" id="ToxoDB:BESB_036000"/>
<feature type="region of interest" description="Disordered" evidence="1">
    <location>
        <begin position="1493"/>
        <end position="1519"/>
    </location>
</feature>
<dbReference type="KEGG" id="bbes:BESB_036000"/>
<dbReference type="SUPFAM" id="SSF56112">
    <property type="entry name" value="Protein kinase-like (PK-like)"/>
    <property type="match status" value="1"/>
</dbReference>
<feature type="compositionally biased region" description="Basic and acidic residues" evidence="1">
    <location>
        <begin position="1150"/>
        <end position="1176"/>
    </location>
</feature>
<protein>
    <recommendedName>
        <fullName evidence="4">Protein kinase domain-containing protein</fullName>
    </recommendedName>
</protein>
<dbReference type="RefSeq" id="XP_029221151.1">
    <property type="nucleotide sequence ID" value="XM_029362186.1"/>
</dbReference>
<feature type="compositionally biased region" description="Basic and acidic residues" evidence="1">
    <location>
        <begin position="1022"/>
        <end position="1053"/>
    </location>
</feature>
<feature type="region of interest" description="Disordered" evidence="1">
    <location>
        <begin position="2057"/>
        <end position="2103"/>
    </location>
</feature>
<dbReference type="InterPro" id="IPR011009">
    <property type="entry name" value="Kinase-like_dom_sf"/>
</dbReference>
<feature type="compositionally biased region" description="Low complexity" evidence="1">
    <location>
        <begin position="885"/>
        <end position="909"/>
    </location>
</feature>
<evidence type="ECO:0000313" key="2">
    <source>
        <dbReference type="EMBL" id="PFH37142.1"/>
    </source>
</evidence>
<feature type="region of interest" description="Disordered" evidence="1">
    <location>
        <begin position="1405"/>
        <end position="1431"/>
    </location>
</feature>